<dbReference type="GO" id="GO:0098554">
    <property type="term" value="C:cytoplasmic side of endoplasmic reticulum membrane"/>
    <property type="evidence" value="ECO:0007669"/>
    <property type="project" value="TreeGrafter"/>
</dbReference>
<feature type="domain" description="Cytidyltransferase-like" evidence="8">
    <location>
        <begin position="564"/>
        <end position="699"/>
    </location>
</feature>
<evidence type="ECO:0000256" key="7">
    <source>
        <dbReference type="SAM" id="Phobius"/>
    </source>
</evidence>
<evidence type="ECO:0000313" key="10">
    <source>
        <dbReference type="Proteomes" id="UP000285060"/>
    </source>
</evidence>
<dbReference type="VEuPathDB" id="FungiDB:H310_06875"/>
<dbReference type="GO" id="GO:0033619">
    <property type="term" value="P:membrane protein proteolysis"/>
    <property type="evidence" value="ECO:0007669"/>
    <property type="project" value="TreeGrafter"/>
</dbReference>
<dbReference type="PANTHER" id="PTHR12174">
    <property type="entry name" value="SIGNAL PEPTIDE PEPTIDASE"/>
    <property type="match status" value="1"/>
</dbReference>
<feature type="transmembrane region" description="Helical" evidence="7">
    <location>
        <begin position="228"/>
        <end position="251"/>
    </location>
</feature>
<keyword evidence="3 7" id="KW-0812">Transmembrane</keyword>
<dbReference type="GO" id="GO:0006465">
    <property type="term" value="P:signal peptide processing"/>
    <property type="evidence" value="ECO:0007669"/>
    <property type="project" value="TreeGrafter"/>
</dbReference>
<keyword evidence="6 7" id="KW-0472">Membrane</keyword>
<dbReference type="NCBIfam" id="NF001985">
    <property type="entry name" value="PRK00777.1"/>
    <property type="match status" value="1"/>
</dbReference>
<dbReference type="EMBL" id="QUSY01000070">
    <property type="protein sequence ID" value="RHY33549.1"/>
    <property type="molecule type" value="Genomic_DNA"/>
</dbReference>
<dbReference type="SUPFAM" id="SSF52374">
    <property type="entry name" value="Nucleotidylyl transferase"/>
    <property type="match status" value="1"/>
</dbReference>
<evidence type="ECO:0000259" key="8">
    <source>
        <dbReference type="Pfam" id="PF01467"/>
    </source>
</evidence>
<dbReference type="GO" id="GO:0030660">
    <property type="term" value="C:Golgi-associated vesicle membrane"/>
    <property type="evidence" value="ECO:0007669"/>
    <property type="project" value="TreeGrafter"/>
</dbReference>
<evidence type="ECO:0000256" key="1">
    <source>
        <dbReference type="ARBA" id="ARBA00004127"/>
    </source>
</evidence>
<evidence type="ECO:0000313" key="9">
    <source>
        <dbReference type="EMBL" id="RHY33549.1"/>
    </source>
</evidence>
<feature type="transmembrane region" description="Helical" evidence="7">
    <location>
        <begin position="310"/>
        <end position="330"/>
    </location>
</feature>
<dbReference type="InterPro" id="IPR007369">
    <property type="entry name" value="Peptidase_A22B_SPP"/>
</dbReference>
<feature type="transmembrane region" description="Helical" evidence="7">
    <location>
        <begin position="111"/>
        <end position="128"/>
    </location>
</feature>
<comment type="subcellular location">
    <subcellularLocation>
        <location evidence="1">Endomembrane system</location>
        <topology evidence="1">Multi-pass membrane protein</topology>
    </subcellularLocation>
</comment>
<dbReference type="SMART" id="SM00730">
    <property type="entry name" value="PSN"/>
    <property type="match status" value="1"/>
</dbReference>
<dbReference type="InterPro" id="IPR006639">
    <property type="entry name" value="Preselin/SPP"/>
</dbReference>
<dbReference type="AlphaFoldDB" id="A0A418B6A3"/>
<feature type="transmembrane region" description="Helical" evidence="7">
    <location>
        <begin position="176"/>
        <end position="197"/>
    </location>
</feature>
<keyword evidence="10" id="KW-1185">Reference proteome</keyword>
<gene>
    <name evidence="9" type="ORF">DYB32_002060</name>
</gene>
<feature type="transmembrane region" description="Helical" evidence="7">
    <location>
        <begin position="53"/>
        <end position="74"/>
    </location>
</feature>
<dbReference type="InterPro" id="IPR004821">
    <property type="entry name" value="Cyt_trans-like"/>
</dbReference>
<evidence type="ECO:0000256" key="4">
    <source>
        <dbReference type="ARBA" id="ARBA00022801"/>
    </source>
</evidence>
<reference evidence="9 10" key="1">
    <citation type="submission" date="2018-08" db="EMBL/GenBank/DDBJ databases">
        <title>Aphanomyces genome sequencing and annotation.</title>
        <authorList>
            <person name="Minardi D."/>
            <person name="Oidtmann B."/>
            <person name="Van Der Giezen M."/>
            <person name="Studholme D.J."/>
        </authorList>
    </citation>
    <scope>NUCLEOTIDE SEQUENCE [LARGE SCALE GENOMIC DNA]</scope>
    <source>
        <strain evidence="9 10">NJM0002</strain>
    </source>
</reference>
<evidence type="ECO:0000256" key="3">
    <source>
        <dbReference type="ARBA" id="ARBA00022692"/>
    </source>
</evidence>
<dbReference type="GO" id="GO:0042500">
    <property type="term" value="F:aspartic endopeptidase activity, intramembrane cleaving"/>
    <property type="evidence" value="ECO:0007669"/>
    <property type="project" value="InterPro"/>
</dbReference>
<comment type="similarity">
    <text evidence="2">Belongs to the peptidase A22B family.</text>
</comment>
<dbReference type="Proteomes" id="UP000285060">
    <property type="component" value="Unassembled WGS sequence"/>
</dbReference>
<dbReference type="GO" id="GO:0098553">
    <property type="term" value="C:lumenal side of endoplasmic reticulum membrane"/>
    <property type="evidence" value="ECO:0007669"/>
    <property type="project" value="TreeGrafter"/>
</dbReference>
<keyword evidence="5 7" id="KW-1133">Transmembrane helix</keyword>
<feature type="transmembrane region" description="Helical" evidence="7">
    <location>
        <begin position="134"/>
        <end position="155"/>
    </location>
</feature>
<dbReference type="InterPro" id="IPR014729">
    <property type="entry name" value="Rossmann-like_a/b/a_fold"/>
</dbReference>
<dbReference type="Pfam" id="PF01467">
    <property type="entry name" value="CTP_transf_like"/>
    <property type="match status" value="1"/>
</dbReference>
<organism evidence="9 10">
    <name type="scientific">Aphanomyces invadans</name>
    <dbReference type="NCBI Taxonomy" id="157072"/>
    <lineage>
        <taxon>Eukaryota</taxon>
        <taxon>Sar</taxon>
        <taxon>Stramenopiles</taxon>
        <taxon>Oomycota</taxon>
        <taxon>Saprolegniomycetes</taxon>
        <taxon>Saprolegniales</taxon>
        <taxon>Verrucalvaceae</taxon>
        <taxon>Aphanomyces</taxon>
    </lineage>
</organism>
<dbReference type="NCBIfam" id="TIGR00125">
    <property type="entry name" value="cyt_tran_rel"/>
    <property type="match status" value="1"/>
</dbReference>
<evidence type="ECO:0000256" key="5">
    <source>
        <dbReference type="ARBA" id="ARBA00022989"/>
    </source>
</evidence>
<proteinExistence type="inferred from homology"/>
<sequence length="709" mass="78103">MGVNATLLKNASLSLPVVFTTVGEGENLTRLLETSPTHLQGTLFQRPVPLVDVASIVLWALGIITAIGGAYYAASMERQNTLNSKSHAHADDDCREHDEDDDILDVSFRHAVAFILFAGLFLTFLYFVHVGPLLSIMFGLSTLSTFTILVTQPIFRTLLCCLRRRYVLRCPSIIGPLPIPDVVAAATTTALVVMWYLDRSEFWFLQDAFGIALCFVFLRTIRLPTLQVASVLLVLAFFYDIFFVFVTPLIFGRSVMVDVATGGQSASSKAGYPGVDFCERYPSLKACLDPEPLPMLLLFPRLHDWRGGQAMLGLGDIVLPGLLLSFALRFDYSREVQYKRTDVVAHRIGQFLEISHNSTWTPMRPSGLWANPTAVCAATVAAVCVYSVLQIRKAVRKQAASSRPAPGIPVGVLYIQNPHDDFLQILRNDVLVEKAVAKVDSKLYVFVDATKDVTSSTSERLRYVGELYNHLWNAASVQNKLDLDIRVVSSSDRSWKEIIALPDLIAVFAYEDMDVASLNGGRAASSSLVAFYPLKEAVDDSVNPSTFIYLEDPTRQLGKEPLVVIGGTFDHLHNGHKKLLSFGAALADNGMLVGVTAPHMLEKKRLGHLIESIGERKARVHSFLADVHPHVNPSIITIDDPFGPAITSPDITAIVVSTETQLGAVKINAIRVERGLLPLNIYVCRRTDASTLSSSYIREHLALLPSLRR</sequence>
<protein>
    <recommendedName>
        <fullName evidence="8">Cytidyltransferase-like domain-containing protein</fullName>
    </recommendedName>
</protein>
<evidence type="ECO:0000256" key="6">
    <source>
        <dbReference type="ARBA" id="ARBA00023136"/>
    </source>
</evidence>
<evidence type="ECO:0000256" key="2">
    <source>
        <dbReference type="ARBA" id="ARBA00006859"/>
    </source>
</evidence>
<dbReference type="Pfam" id="PF04258">
    <property type="entry name" value="Peptidase_A22B"/>
    <property type="match status" value="1"/>
</dbReference>
<feature type="transmembrane region" description="Helical" evidence="7">
    <location>
        <begin position="203"/>
        <end position="221"/>
    </location>
</feature>
<name>A0A418B6A3_9STRA</name>
<feature type="transmembrane region" description="Helical" evidence="7">
    <location>
        <begin position="368"/>
        <end position="389"/>
    </location>
</feature>
<dbReference type="Gene3D" id="3.40.50.620">
    <property type="entry name" value="HUPs"/>
    <property type="match status" value="1"/>
</dbReference>
<dbReference type="PANTHER" id="PTHR12174:SF22">
    <property type="entry name" value="SIGNAL PEPTIDE PEPTIDASE-LIKE 3"/>
    <property type="match status" value="1"/>
</dbReference>
<keyword evidence="4" id="KW-0378">Hydrolase</keyword>
<comment type="caution">
    <text evidence="9">The sequence shown here is derived from an EMBL/GenBank/DDBJ whole genome shotgun (WGS) entry which is preliminary data.</text>
</comment>
<accession>A0A418B6A3</accession>
<dbReference type="VEuPathDB" id="FungiDB:H310_06876"/>